<name>A0AAV5J156_9ROSI</name>
<feature type="region of interest" description="Disordered" evidence="2">
    <location>
        <begin position="69"/>
        <end position="94"/>
    </location>
</feature>
<dbReference type="PANTHER" id="PTHR31286:SF171">
    <property type="entry name" value="CCHC-TYPE DOMAIN-CONTAINING PROTEIN"/>
    <property type="match status" value="1"/>
</dbReference>
<dbReference type="CDD" id="cd06222">
    <property type="entry name" value="RNase_H_like"/>
    <property type="match status" value="1"/>
</dbReference>
<dbReference type="PANTHER" id="PTHR31286">
    <property type="entry name" value="GLYCINE-RICH CELL WALL STRUCTURAL PROTEIN 1.8-LIKE"/>
    <property type="match status" value="1"/>
</dbReference>
<evidence type="ECO:0000313" key="4">
    <source>
        <dbReference type="EMBL" id="GKV06610.1"/>
    </source>
</evidence>
<evidence type="ECO:0000256" key="2">
    <source>
        <dbReference type="SAM" id="MobiDB-lite"/>
    </source>
</evidence>
<dbReference type="Gene3D" id="3.30.420.10">
    <property type="entry name" value="Ribonuclease H-like superfamily/Ribonuclease H"/>
    <property type="match status" value="1"/>
</dbReference>
<protein>
    <recommendedName>
        <fullName evidence="3">CCHC-type domain-containing protein</fullName>
    </recommendedName>
</protein>
<dbReference type="GO" id="GO:0004523">
    <property type="term" value="F:RNA-DNA hybrid ribonuclease activity"/>
    <property type="evidence" value="ECO:0007669"/>
    <property type="project" value="InterPro"/>
</dbReference>
<dbReference type="Proteomes" id="UP001054252">
    <property type="component" value="Unassembled WGS sequence"/>
</dbReference>
<evidence type="ECO:0000256" key="1">
    <source>
        <dbReference type="PROSITE-ProRule" id="PRU00047"/>
    </source>
</evidence>
<organism evidence="4 5">
    <name type="scientific">Rubroshorea leprosula</name>
    <dbReference type="NCBI Taxonomy" id="152421"/>
    <lineage>
        <taxon>Eukaryota</taxon>
        <taxon>Viridiplantae</taxon>
        <taxon>Streptophyta</taxon>
        <taxon>Embryophyta</taxon>
        <taxon>Tracheophyta</taxon>
        <taxon>Spermatophyta</taxon>
        <taxon>Magnoliopsida</taxon>
        <taxon>eudicotyledons</taxon>
        <taxon>Gunneridae</taxon>
        <taxon>Pentapetalae</taxon>
        <taxon>rosids</taxon>
        <taxon>malvids</taxon>
        <taxon>Malvales</taxon>
        <taxon>Dipterocarpaceae</taxon>
        <taxon>Rubroshorea</taxon>
    </lineage>
</organism>
<feature type="domain" description="CCHC-type" evidence="3">
    <location>
        <begin position="280"/>
        <end position="293"/>
    </location>
</feature>
<dbReference type="Pfam" id="PF14111">
    <property type="entry name" value="DUF4283"/>
    <property type="match status" value="1"/>
</dbReference>
<dbReference type="GO" id="GO:0008270">
    <property type="term" value="F:zinc ion binding"/>
    <property type="evidence" value="ECO:0007669"/>
    <property type="project" value="UniProtKB-KW"/>
</dbReference>
<keyword evidence="1" id="KW-0479">Metal-binding</keyword>
<proteinExistence type="predicted"/>
<keyword evidence="5" id="KW-1185">Reference proteome</keyword>
<gene>
    <name evidence="4" type="ORF">SLEP1_g18483</name>
</gene>
<feature type="region of interest" description="Disordered" evidence="2">
    <location>
        <begin position="1"/>
        <end position="45"/>
    </location>
</feature>
<accession>A0AAV5J156</accession>
<keyword evidence="1" id="KW-0863">Zinc-finger</keyword>
<dbReference type="InterPro" id="IPR040256">
    <property type="entry name" value="At4g02000-like"/>
</dbReference>
<keyword evidence="1" id="KW-0862">Zinc</keyword>
<reference evidence="4 5" key="1">
    <citation type="journal article" date="2021" name="Commun. Biol.">
        <title>The genome of Shorea leprosula (Dipterocarpaceae) highlights the ecological relevance of drought in aseasonal tropical rainforests.</title>
        <authorList>
            <person name="Ng K.K.S."/>
            <person name="Kobayashi M.J."/>
            <person name="Fawcett J.A."/>
            <person name="Hatakeyama M."/>
            <person name="Paape T."/>
            <person name="Ng C.H."/>
            <person name="Ang C.C."/>
            <person name="Tnah L.H."/>
            <person name="Lee C.T."/>
            <person name="Nishiyama T."/>
            <person name="Sese J."/>
            <person name="O'Brien M.J."/>
            <person name="Copetti D."/>
            <person name="Mohd Noor M.I."/>
            <person name="Ong R.C."/>
            <person name="Putra M."/>
            <person name="Sireger I.Z."/>
            <person name="Indrioko S."/>
            <person name="Kosugi Y."/>
            <person name="Izuno A."/>
            <person name="Isagi Y."/>
            <person name="Lee S.L."/>
            <person name="Shimizu K.K."/>
        </authorList>
    </citation>
    <scope>NUCLEOTIDE SEQUENCE [LARGE SCALE GENOMIC DNA]</scope>
    <source>
        <strain evidence="4">214</strain>
    </source>
</reference>
<evidence type="ECO:0000313" key="5">
    <source>
        <dbReference type="Proteomes" id="UP001054252"/>
    </source>
</evidence>
<dbReference type="InterPro" id="IPR002156">
    <property type="entry name" value="RNaseH_domain"/>
</dbReference>
<dbReference type="GO" id="GO:0003676">
    <property type="term" value="F:nucleic acid binding"/>
    <property type="evidence" value="ECO:0007669"/>
    <property type="project" value="InterPro"/>
</dbReference>
<dbReference type="InterPro" id="IPR044730">
    <property type="entry name" value="RNase_H-like_dom_plant"/>
</dbReference>
<dbReference type="InterPro" id="IPR001878">
    <property type="entry name" value="Znf_CCHC"/>
</dbReference>
<dbReference type="AlphaFoldDB" id="A0AAV5J156"/>
<dbReference type="EMBL" id="BPVZ01000025">
    <property type="protein sequence ID" value="GKV06610.1"/>
    <property type="molecule type" value="Genomic_DNA"/>
</dbReference>
<feature type="compositionally biased region" description="Acidic residues" evidence="2">
    <location>
        <begin position="71"/>
        <end position="86"/>
    </location>
</feature>
<evidence type="ECO:0000259" key="3">
    <source>
        <dbReference type="PROSITE" id="PS50158"/>
    </source>
</evidence>
<dbReference type="PROSITE" id="PS50158">
    <property type="entry name" value="ZF_CCHC"/>
    <property type="match status" value="1"/>
</dbReference>
<comment type="caution">
    <text evidence="4">The sequence shown here is derived from an EMBL/GenBank/DDBJ whole genome shotgun (WGS) entry which is preliminary data.</text>
</comment>
<dbReference type="InterPro" id="IPR036397">
    <property type="entry name" value="RNaseH_sf"/>
</dbReference>
<dbReference type="Pfam" id="PF13456">
    <property type="entry name" value="RVT_3"/>
    <property type="match status" value="1"/>
</dbReference>
<sequence>MSVSKREAAAAPSTEEVDDLERSIAKTKISGSDAQVNGGENPPHFPSGVSWFKDSLFWNDDWTWSESWFPTEEEPEADEKPDLEEDITSHESEDGTPEIRFSRRYAKKLQEPWKNCLILKIQGKTVHYDVMHARVIEAWNLVGNFKLLDVGCGFYVAKFVLKEDCFRVLKGVPWKILDHYLMVHRWEPTFIAPNQSEFGMTSVWVRLPRLPEEFYEEKQLLRIAEKIGKPLCIDDSSISISRGEYARLCVEVDVYEPLVSEVQVDHHSLSVQYERLDEICIECGKFGHTSENCSVGLVTWKPPPVGVLKLNIDGSVLPSSTSKWAELKSAGGLIRDHLGKWVTGFVVNFGLTGAINGGVDVAILQGLQEGLRLAHSLGIEHLQIELDSPRMVEDVNEGVDDRDPSGDLVRECQRLLKDNWSVSHVLKRTNSCADFLANLGHSSAEGTSVLKEPPEGILQYIS</sequence>
<dbReference type="InterPro" id="IPR025558">
    <property type="entry name" value="DUF4283"/>
</dbReference>